<evidence type="ECO:0000256" key="4">
    <source>
        <dbReference type="HAMAP-Rule" id="MF_00063"/>
    </source>
</evidence>
<dbReference type="Pfam" id="PF01507">
    <property type="entry name" value="PAPS_reduct"/>
    <property type="match status" value="1"/>
</dbReference>
<dbReference type="GO" id="GO:0046872">
    <property type="term" value="F:metal ion binding"/>
    <property type="evidence" value="ECO:0007669"/>
    <property type="project" value="UniProtKB-KW"/>
</dbReference>
<dbReference type="Proteomes" id="UP000184485">
    <property type="component" value="Unassembled WGS sequence"/>
</dbReference>
<evidence type="ECO:0000313" key="7">
    <source>
        <dbReference type="Proteomes" id="UP000184485"/>
    </source>
</evidence>
<keyword evidence="4" id="KW-0408">Iron</keyword>
<organism evidence="6 7">
    <name type="scientific">Kaistia soli DSM 19436</name>
    <dbReference type="NCBI Taxonomy" id="1122133"/>
    <lineage>
        <taxon>Bacteria</taxon>
        <taxon>Pseudomonadati</taxon>
        <taxon>Pseudomonadota</taxon>
        <taxon>Alphaproteobacteria</taxon>
        <taxon>Hyphomicrobiales</taxon>
        <taxon>Kaistiaceae</taxon>
        <taxon>Kaistia</taxon>
    </lineage>
</organism>
<protein>
    <recommendedName>
        <fullName evidence="4">Adenosine 5'-phosphosulfate reductase</fullName>
        <shortName evidence="4">APS reductase</shortName>
        <ecNumber evidence="4">1.8.4.10</ecNumber>
    </recommendedName>
    <alternativeName>
        <fullName evidence="4">5'-adenylylsulfate reductase</fullName>
    </alternativeName>
    <alternativeName>
        <fullName evidence="4">Thioredoxin-dependent 5'-adenylylsulfate reductase</fullName>
    </alternativeName>
</protein>
<dbReference type="EC" id="1.8.4.10" evidence="4"/>
<dbReference type="GO" id="GO:0004604">
    <property type="term" value="F:phosphoadenylyl-sulfate reductase (thioredoxin) activity"/>
    <property type="evidence" value="ECO:0007669"/>
    <property type="project" value="UniProtKB-UniRule"/>
</dbReference>
<name>A0A1M4XV71_9HYPH</name>
<keyword evidence="7" id="KW-1185">Reference proteome</keyword>
<dbReference type="SUPFAM" id="SSF52402">
    <property type="entry name" value="Adenine nucleotide alpha hydrolases-like"/>
    <property type="match status" value="1"/>
</dbReference>
<comment type="cofactor">
    <cofactor evidence="4">
        <name>[4Fe-4S] cluster</name>
        <dbReference type="ChEBI" id="CHEBI:49883"/>
    </cofactor>
    <text evidence="4">Binds 1 [4Fe-4S] cluster per subunit.</text>
</comment>
<dbReference type="InterPro" id="IPR014729">
    <property type="entry name" value="Rossmann-like_a/b/a_fold"/>
</dbReference>
<dbReference type="STRING" id="1122133.SAMN02745157_1348"/>
<evidence type="ECO:0000259" key="5">
    <source>
        <dbReference type="Pfam" id="PF01507"/>
    </source>
</evidence>
<comment type="pathway">
    <text evidence="3 4">Sulfur metabolism; hydrogen sulfide biosynthesis; sulfite from sulfate.</text>
</comment>
<dbReference type="PIRSF" id="PIRSF000857">
    <property type="entry name" value="PAPS_reductase"/>
    <property type="match status" value="1"/>
</dbReference>
<dbReference type="GO" id="GO:0051539">
    <property type="term" value="F:4 iron, 4 sulfur cluster binding"/>
    <property type="evidence" value="ECO:0007669"/>
    <property type="project" value="UniProtKB-UniRule"/>
</dbReference>
<sequence length="255" mass="27358">MARLDPAAIGAAGGAPPFDHDNAGLEDAAVLNARFGHLASREAVAKALELFGDKIALVSSFGAESSVLLHLVASVSRDVPVVFIDTLRLFPETLAYRDTLVERIGLTHVRTVTPDEAVLKANDPYKAAWMSNADLCCHIRKTEPLARALTGFDAWFTGRKRFQAATRASIQLFEQDGARVKVNPLATWSSAELKAYIADNNLPAHPLVAEGYPSIGCVPCTSKVKPGEDERAGRWRGLDKVECGIHLGEADGSGI</sequence>
<evidence type="ECO:0000313" key="6">
    <source>
        <dbReference type="EMBL" id="SHE97315.1"/>
    </source>
</evidence>
<comment type="similarity">
    <text evidence="1 4">Belongs to the PAPS reductase family. CysH subfamily.</text>
</comment>
<feature type="active site" description="Nucleophile; cysteine thiosulfonate intermediate" evidence="4">
    <location>
        <position position="243"/>
    </location>
</feature>
<feature type="domain" description="Phosphoadenosine phosphosulphate reductase" evidence="5">
    <location>
        <begin position="55"/>
        <end position="222"/>
    </location>
</feature>
<dbReference type="Gene3D" id="3.40.50.620">
    <property type="entry name" value="HUPs"/>
    <property type="match status" value="1"/>
</dbReference>
<evidence type="ECO:0000256" key="3">
    <source>
        <dbReference type="ARBA" id="ARBA00024327"/>
    </source>
</evidence>
<dbReference type="RefSeq" id="WP_084526901.1">
    <property type="nucleotide sequence ID" value="NZ_FQUP01000001.1"/>
</dbReference>
<dbReference type="InterPro" id="IPR004511">
    <property type="entry name" value="PAPS/APS_Rdtase"/>
</dbReference>
<dbReference type="GO" id="GO:0005737">
    <property type="term" value="C:cytoplasm"/>
    <property type="evidence" value="ECO:0007669"/>
    <property type="project" value="UniProtKB-SubCell"/>
</dbReference>
<dbReference type="AlphaFoldDB" id="A0A1M4XV71"/>
<keyword evidence="4" id="KW-0411">Iron-sulfur</keyword>
<evidence type="ECO:0000256" key="2">
    <source>
        <dbReference type="ARBA" id="ARBA00023002"/>
    </source>
</evidence>
<dbReference type="InterPro" id="IPR002500">
    <property type="entry name" value="PAPS_reduct_dom"/>
</dbReference>
<evidence type="ECO:0000256" key="1">
    <source>
        <dbReference type="ARBA" id="ARBA00009732"/>
    </source>
</evidence>
<gene>
    <name evidence="4" type="primary">cysH</name>
    <name evidence="6" type="ORF">SAMN02745157_1348</name>
</gene>
<dbReference type="GO" id="GO:0043866">
    <property type="term" value="F:adenylyl-sulfate reductase (thioredoxin) activity"/>
    <property type="evidence" value="ECO:0007669"/>
    <property type="project" value="UniProtKB-EC"/>
</dbReference>
<comment type="catalytic activity">
    <reaction evidence="4">
        <text>[thioredoxin]-disulfide + sulfite + AMP + 2 H(+) = adenosine 5'-phosphosulfate + [thioredoxin]-dithiol</text>
        <dbReference type="Rhea" id="RHEA:21976"/>
        <dbReference type="Rhea" id="RHEA-COMP:10698"/>
        <dbReference type="Rhea" id="RHEA-COMP:10700"/>
        <dbReference type="ChEBI" id="CHEBI:15378"/>
        <dbReference type="ChEBI" id="CHEBI:17359"/>
        <dbReference type="ChEBI" id="CHEBI:29950"/>
        <dbReference type="ChEBI" id="CHEBI:50058"/>
        <dbReference type="ChEBI" id="CHEBI:58243"/>
        <dbReference type="ChEBI" id="CHEBI:456215"/>
        <dbReference type="EC" id="1.8.4.10"/>
    </reaction>
</comment>
<feature type="binding site" evidence="4">
    <location>
        <position position="217"/>
    </location>
    <ligand>
        <name>[4Fe-4S] cluster</name>
        <dbReference type="ChEBI" id="CHEBI:49883"/>
    </ligand>
</feature>
<comment type="function">
    <text evidence="4">Catalyzes the formation of sulfite from adenosine 5'-phosphosulfate (APS) using thioredoxin as an electron donor.</text>
</comment>
<feature type="binding site" evidence="4">
    <location>
        <position position="137"/>
    </location>
    <ligand>
        <name>[4Fe-4S] cluster</name>
        <dbReference type="ChEBI" id="CHEBI:49883"/>
    </ligand>
</feature>
<reference evidence="6 7" key="1">
    <citation type="submission" date="2016-11" db="EMBL/GenBank/DDBJ databases">
        <authorList>
            <person name="Jaros S."/>
            <person name="Januszkiewicz K."/>
            <person name="Wedrychowicz H."/>
        </authorList>
    </citation>
    <scope>NUCLEOTIDE SEQUENCE [LARGE SCALE GENOMIC DNA]</scope>
    <source>
        <strain evidence="6 7">DSM 19436</strain>
    </source>
</reference>
<dbReference type="NCBIfam" id="TIGR00434">
    <property type="entry name" value="cysH"/>
    <property type="match status" value="1"/>
</dbReference>
<dbReference type="GO" id="GO:0070814">
    <property type="term" value="P:hydrogen sulfide biosynthetic process"/>
    <property type="evidence" value="ECO:0007669"/>
    <property type="project" value="UniProtKB-UniRule"/>
</dbReference>
<feature type="binding site" evidence="4">
    <location>
        <position position="220"/>
    </location>
    <ligand>
        <name>[4Fe-4S] cluster</name>
        <dbReference type="ChEBI" id="CHEBI:49883"/>
    </ligand>
</feature>
<feature type="binding site" evidence="4">
    <location>
        <position position="136"/>
    </location>
    <ligand>
        <name>[4Fe-4S] cluster</name>
        <dbReference type="ChEBI" id="CHEBI:49883"/>
    </ligand>
</feature>
<dbReference type="OrthoDB" id="9794018at2"/>
<comment type="subcellular location">
    <subcellularLocation>
        <location evidence="4">Cytoplasm</location>
    </subcellularLocation>
</comment>
<dbReference type="EMBL" id="FQUP01000001">
    <property type="protein sequence ID" value="SHE97315.1"/>
    <property type="molecule type" value="Genomic_DNA"/>
</dbReference>
<dbReference type="CDD" id="cd23945">
    <property type="entry name" value="PAPS_reductase"/>
    <property type="match status" value="1"/>
</dbReference>
<keyword evidence="2 4" id="KW-0560">Oxidoreductase</keyword>
<keyword evidence="4" id="KW-0963">Cytoplasm</keyword>
<dbReference type="HAMAP" id="MF_00063">
    <property type="entry name" value="CysH"/>
    <property type="match status" value="1"/>
</dbReference>
<dbReference type="PANTHER" id="PTHR46509">
    <property type="entry name" value="PHOSPHOADENOSINE PHOSPHOSULFATE REDUCTASE"/>
    <property type="match status" value="1"/>
</dbReference>
<dbReference type="NCBIfam" id="NF002537">
    <property type="entry name" value="PRK02090.1"/>
    <property type="match status" value="1"/>
</dbReference>
<accession>A0A1M4XV71</accession>
<dbReference type="PANTHER" id="PTHR46509:SF1">
    <property type="entry name" value="PHOSPHOADENOSINE PHOSPHOSULFATE REDUCTASE"/>
    <property type="match status" value="1"/>
</dbReference>
<keyword evidence="4" id="KW-0479">Metal-binding</keyword>
<proteinExistence type="inferred from homology"/>
<dbReference type="GO" id="GO:0019379">
    <property type="term" value="P:sulfate assimilation, phosphoadenylyl sulfate reduction by phosphoadenylyl-sulfate reductase (thioredoxin)"/>
    <property type="evidence" value="ECO:0007669"/>
    <property type="project" value="UniProtKB-UniRule"/>
</dbReference>